<name>A0A6A5W739_9PLEO</name>
<dbReference type="Proteomes" id="UP000799779">
    <property type="component" value="Unassembled WGS sequence"/>
</dbReference>
<accession>A0A6A5W739</accession>
<proteinExistence type="predicted"/>
<evidence type="ECO:0000313" key="2">
    <source>
        <dbReference type="EMBL" id="KAF1993456.1"/>
    </source>
</evidence>
<protein>
    <submittedName>
        <fullName evidence="2">Uncharacterized protein</fullName>
    </submittedName>
</protein>
<dbReference type="EMBL" id="ML977703">
    <property type="protein sequence ID" value="KAF1993456.1"/>
    <property type="molecule type" value="Genomic_DNA"/>
</dbReference>
<organism evidence="2 3">
    <name type="scientific">Amniculicola lignicola CBS 123094</name>
    <dbReference type="NCBI Taxonomy" id="1392246"/>
    <lineage>
        <taxon>Eukaryota</taxon>
        <taxon>Fungi</taxon>
        <taxon>Dikarya</taxon>
        <taxon>Ascomycota</taxon>
        <taxon>Pezizomycotina</taxon>
        <taxon>Dothideomycetes</taxon>
        <taxon>Pleosporomycetidae</taxon>
        <taxon>Pleosporales</taxon>
        <taxon>Amniculicolaceae</taxon>
        <taxon>Amniculicola</taxon>
    </lineage>
</organism>
<evidence type="ECO:0000256" key="1">
    <source>
        <dbReference type="SAM" id="MobiDB-lite"/>
    </source>
</evidence>
<sequence>MSTQAANLPDMRMASFPSGIPGDTHPTGFIDQPVDEEGTIENTATTDLPTFLPTADTNSNITPFLPLRHPNTLKIRE</sequence>
<keyword evidence="3" id="KW-1185">Reference proteome</keyword>
<dbReference type="AlphaFoldDB" id="A0A6A5W739"/>
<gene>
    <name evidence="2" type="ORF">P154DRAFT_527750</name>
</gene>
<evidence type="ECO:0000313" key="3">
    <source>
        <dbReference type="Proteomes" id="UP000799779"/>
    </source>
</evidence>
<feature type="region of interest" description="Disordered" evidence="1">
    <location>
        <begin position="1"/>
        <end position="33"/>
    </location>
</feature>
<reference evidence="2" key="1">
    <citation type="journal article" date="2020" name="Stud. Mycol.">
        <title>101 Dothideomycetes genomes: a test case for predicting lifestyles and emergence of pathogens.</title>
        <authorList>
            <person name="Haridas S."/>
            <person name="Albert R."/>
            <person name="Binder M."/>
            <person name="Bloem J."/>
            <person name="Labutti K."/>
            <person name="Salamov A."/>
            <person name="Andreopoulos B."/>
            <person name="Baker S."/>
            <person name="Barry K."/>
            <person name="Bills G."/>
            <person name="Bluhm B."/>
            <person name="Cannon C."/>
            <person name="Castanera R."/>
            <person name="Culley D."/>
            <person name="Daum C."/>
            <person name="Ezra D."/>
            <person name="Gonzalez J."/>
            <person name="Henrissat B."/>
            <person name="Kuo A."/>
            <person name="Liang C."/>
            <person name="Lipzen A."/>
            <person name="Lutzoni F."/>
            <person name="Magnuson J."/>
            <person name="Mondo S."/>
            <person name="Nolan M."/>
            <person name="Ohm R."/>
            <person name="Pangilinan J."/>
            <person name="Park H.-J."/>
            <person name="Ramirez L."/>
            <person name="Alfaro M."/>
            <person name="Sun H."/>
            <person name="Tritt A."/>
            <person name="Yoshinaga Y."/>
            <person name="Zwiers L.-H."/>
            <person name="Turgeon B."/>
            <person name="Goodwin S."/>
            <person name="Spatafora J."/>
            <person name="Crous P."/>
            <person name="Grigoriev I."/>
        </authorList>
    </citation>
    <scope>NUCLEOTIDE SEQUENCE</scope>
    <source>
        <strain evidence="2">CBS 123094</strain>
    </source>
</reference>